<feature type="region of interest" description="Disordered" evidence="3">
    <location>
        <begin position="294"/>
        <end position="320"/>
    </location>
</feature>
<dbReference type="GO" id="GO:0005634">
    <property type="term" value="C:nucleus"/>
    <property type="evidence" value="ECO:0007669"/>
    <property type="project" value="UniProtKB-SubCell"/>
</dbReference>
<dbReference type="InterPro" id="IPR039781">
    <property type="entry name" value="Rad21/Rec8-like"/>
</dbReference>
<evidence type="ECO:0000256" key="1">
    <source>
        <dbReference type="ARBA" id="ARBA00004123"/>
    </source>
</evidence>
<dbReference type="OrthoDB" id="5427633at2759"/>
<dbReference type="InterPro" id="IPR006910">
    <property type="entry name" value="Rad21_Rec8_N"/>
</dbReference>
<proteinExistence type="predicted"/>
<feature type="domain" description="Rad21/Rec8-like protein N-terminal" evidence="4">
    <location>
        <begin position="1"/>
        <end position="111"/>
    </location>
</feature>
<evidence type="ECO:0000256" key="3">
    <source>
        <dbReference type="SAM" id="MobiDB-lite"/>
    </source>
</evidence>
<feature type="region of interest" description="Disordered" evidence="3">
    <location>
        <begin position="422"/>
        <end position="459"/>
    </location>
</feature>
<dbReference type="EMBL" id="AOKY01000393">
    <property type="protein sequence ID" value="KDB21835.1"/>
    <property type="molecule type" value="Genomic_DNA"/>
</dbReference>
<dbReference type="GO" id="GO:0003682">
    <property type="term" value="F:chromatin binding"/>
    <property type="evidence" value="ECO:0007669"/>
    <property type="project" value="TreeGrafter"/>
</dbReference>
<evidence type="ECO:0000313" key="5">
    <source>
        <dbReference type="EMBL" id="KDB21835.1"/>
    </source>
</evidence>
<sequence length="707" mass="76005">MFYSHEILTSREHGVATVWLVATLGAKSTTRKVNRKAILEVDVPKACDMIIRPDAPMALRLQGNLLYGVSKVYHQQCGYALLDAEAMRDRMKTMLKVVNNAGLDPDAGKARPDQIMLPHDPTFIPELMLPGLNVDLSALDMGLEWVSPRKSSLVSSYVPKSSATNWSPAAQLQLNLSSSDIGGFQAGEALGYISDMSSARKEPQVELPPYFGDEAGILLQPDFEFDGEGNIIELSPKKTAEPRESEVQVRDDHLSTLRNTGVDLLVDDHQSDGDIVMDDIDVGQREGMGSLLVSDGTQPRGQVTDPDYTNVPQVSSETGEVKAPFRRRKLPRMFGIDEPAELRNSDLAQWNSDYAENMAAAAKAKIQNKLITIAKKNAAFWVLGAGIGAVGAGLGAGAVLHPLAAFSGDQLLASLTGAPCKERRRKRNHDGKDEDADAGVVGKKARTRQDGEPELGLGEAVEVDEGPGLVVEDIEVGRQAPSSLRDDDLSNMPWNITASIRSKSSAYSRQIFASGGVFSSIGGPRSVVSPGPDGLPSASNAATLAAFRRGRLRSPSPLAGRGGMTNIHLPSDQDIGIDTFSGIGCGEGDGQPGEQLDHDERGSVQRPKWLNSSSLDQETINFYEYLQTRIEEEEEEHDNARKVGGCQSGVSFTSLLPPRSSSRIVATQALLHVLTLATNGALRVQQAVANKPRSVQDAGDIILMLGC</sequence>
<organism evidence="5 6">
    <name type="scientific">Trichophyton interdigitale (strain MR816)</name>
    <dbReference type="NCBI Taxonomy" id="1215338"/>
    <lineage>
        <taxon>Eukaryota</taxon>
        <taxon>Fungi</taxon>
        <taxon>Dikarya</taxon>
        <taxon>Ascomycota</taxon>
        <taxon>Pezizomycotina</taxon>
        <taxon>Eurotiomycetes</taxon>
        <taxon>Eurotiomycetidae</taxon>
        <taxon>Onygenales</taxon>
        <taxon>Arthrodermataceae</taxon>
        <taxon>Trichophyton</taxon>
    </lineage>
</organism>
<comment type="subcellular location">
    <subcellularLocation>
        <location evidence="1">Nucleus</location>
    </subcellularLocation>
</comment>
<keyword evidence="6" id="KW-1185">Reference proteome</keyword>
<dbReference type="STRING" id="1215338.A0A059J1V8"/>
<dbReference type="Pfam" id="PF04825">
    <property type="entry name" value="Rad21_Rec8_N"/>
    <property type="match status" value="1"/>
</dbReference>
<dbReference type="GO" id="GO:0007064">
    <property type="term" value="P:mitotic sister chromatid cohesion"/>
    <property type="evidence" value="ECO:0007669"/>
    <property type="project" value="TreeGrafter"/>
</dbReference>
<dbReference type="PANTHER" id="PTHR12585">
    <property type="entry name" value="SCC1 / RAD21 FAMILY MEMBER"/>
    <property type="match status" value="1"/>
</dbReference>
<evidence type="ECO:0000256" key="2">
    <source>
        <dbReference type="ARBA" id="ARBA00023242"/>
    </source>
</evidence>
<keyword evidence="2" id="KW-0539">Nucleus</keyword>
<dbReference type="HOGENOM" id="CLU_025342_0_0_1"/>
<gene>
    <name evidence="5" type="ORF">H109_06225</name>
</gene>
<dbReference type="Proteomes" id="UP000024533">
    <property type="component" value="Unassembled WGS sequence"/>
</dbReference>
<dbReference type="GO" id="GO:0030892">
    <property type="term" value="C:mitotic cohesin complex"/>
    <property type="evidence" value="ECO:0007669"/>
    <property type="project" value="TreeGrafter"/>
</dbReference>
<dbReference type="CDD" id="cd21789">
    <property type="entry name" value="Rad21_Rec8_M_SpRec8p-like"/>
    <property type="match status" value="1"/>
</dbReference>
<evidence type="ECO:0000313" key="6">
    <source>
        <dbReference type="Proteomes" id="UP000024533"/>
    </source>
</evidence>
<dbReference type="OMA" id="QQCHYVL"/>
<protein>
    <recommendedName>
        <fullName evidence="4">Rad21/Rec8-like protein N-terminal domain-containing protein</fullName>
    </recommendedName>
</protein>
<dbReference type="AlphaFoldDB" id="A0A059J1V8"/>
<name>A0A059J1V8_TRIIM</name>
<dbReference type="PANTHER" id="PTHR12585:SF70">
    <property type="entry name" value="RAD21_REC8 N TERMINAL DOMAIN PROTEIN (AFU_ORTHOLOGUE AFUA_6G02900)"/>
    <property type="match status" value="1"/>
</dbReference>
<reference evidence="5 6" key="1">
    <citation type="submission" date="2014-02" db="EMBL/GenBank/DDBJ databases">
        <title>The Genome Sequence of Trichophyton interdigitale MR816.</title>
        <authorList>
            <consortium name="The Broad Institute Genomics Platform"/>
            <person name="Cuomo C.A."/>
            <person name="White T.C."/>
            <person name="Graser Y."/>
            <person name="Martinez-Rossi N."/>
            <person name="Heitman J."/>
            <person name="Young S.K."/>
            <person name="Zeng Q."/>
            <person name="Gargeya S."/>
            <person name="Abouelleil A."/>
            <person name="Alvarado L."/>
            <person name="Chapman S.B."/>
            <person name="Gainer-Dewar J."/>
            <person name="Goldberg J."/>
            <person name="Griggs A."/>
            <person name="Gujja S."/>
            <person name="Hansen M."/>
            <person name="Howarth C."/>
            <person name="Imamovic A."/>
            <person name="Larimer J."/>
            <person name="Martinez D."/>
            <person name="Murphy C."/>
            <person name="Pearson M.D."/>
            <person name="Persinoti G."/>
            <person name="Poon T."/>
            <person name="Priest M."/>
            <person name="Roberts A.D."/>
            <person name="Saif S."/>
            <person name="Shea T.D."/>
            <person name="Sykes S.N."/>
            <person name="Wortman J."/>
            <person name="Nusbaum C."/>
            <person name="Birren B."/>
        </authorList>
    </citation>
    <scope>NUCLEOTIDE SEQUENCE [LARGE SCALE GENOMIC DNA]</scope>
    <source>
        <strain evidence="5 6">MR816</strain>
    </source>
</reference>
<accession>A0A059J1V8</accession>
<comment type="caution">
    <text evidence="5">The sequence shown here is derived from an EMBL/GenBank/DDBJ whole genome shotgun (WGS) entry which is preliminary data.</text>
</comment>
<evidence type="ECO:0000259" key="4">
    <source>
        <dbReference type="Pfam" id="PF04825"/>
    </source>
</evidence>